<name>A0ACC0KVA3_CHOFU</name>
<dbReference type="Proteomes" id="UP001064048">
    <property type="component" value="Chromosome 2"/>
</dbReference>
<gene>
    <name evidence="1" type="ORF">MSG28_001647</name>
</gene>
<accession>A0ACC0KVA3</accession>
<protein>
    <submittedName>
        <fullName evidence="1">Uncharacterized protein</fullName>
    </submittedName>
</protein>
<evidence type="ECO:0000313" key="1">
    <source>
        <dbReference type="EMBL" id="KAI8440294.1"/>
    </source>
</evidence>
<proteinExistence type="predicted"/>
<organism evidence="1 2">
    <name type="scientific">Choristoneura fumiferana</name>
    <name type="common">Spruce budworm moth</name>
    <name type="synonym">Archips fumiferana</name>
    <dbReference type="NCBI Taxonomy" id="7141"/>
    <lineage>
        <taxon>Eukaryota</taxon>
        <taxon>Metazoa</taxon>
        <taxon>Ecdysozoa</taxon>
        <taxon>Arthropoda</taxon>
        <taxon>Hexapoda</taxon>
        <taxon>Insecta</taxon>
        <taxon>Pterygota</taxon>
        <taxon>Neoptera</taxon>
        <taxon>Endopterygota</taxon>
        <taxon>Lepidoptera</taxon>
        <taxon>Glossata</taxon>
        <taxon>Ditrysia</taxon>
        <taxon>Tortricoidea</taxon>
        <taxon>Tortricidae</taxon>
        <taxon>Tortricinae</taxon>
        <taxon>Choristoneura</taxon>
    </lineage>
</organism>
<evidence type="ECO:0000313" key="2">
    <source>
        <dbReference type="Proteomes" id="UP001064048"/>
    </source>
</evidence>
<comment type="caution">
    <text evidence="1">The sequence shown here is derived from an EMBL/GenBank/DDBJ whole genome shotgun (WGS) entry which is preliminary data.</text>
</comment>
<reference evidence="1 2" key="1">
    <citation type="journal article" date="2022" name="Genome Biol. Evol.">
        <title>The Spruce Budworm Genome: Reconstructing the Evolutionary History of Antifreeze Proteins.</title>
        <authorList>
            <person name="Beliveau C."/>
            <person name="Gagne P."/>
            <person name="Picq S."/>
            <person name="Vernygora O."/>
            <person name="Keeling C.I."/>
            <person name="Pinkney K."/>
            <person name="Doucet D."/>
            <person name="Wen F."/>
            <person name="Johnston J.S."/>
            <person name="Maaroufi H."/>
            <person name="Boyle B."/>
            <person name="Laroche J."/>
            <person name="Dewar K."/>
            <person name="Juretic N."/>
            <person name="Blackburn G."/>
            <person name="Nisole A."/>
            <person name="Brunet B."/>
            <person name="Brandao M."/>
            <person name="Lumley L."/>
            <person name="Duan J."/>
            <person name="Quan G."/>
            <person name="Lucarotti C.J."/>
            <person name="Roe A.D."/>
            <person name="Sperling F.A.H."/>
            <person name="Levesque R.C."/>
            <person name="Cusson M."/>
        </authorList>
    </citation>
    <scope>NUCLEOTIDE SEQUENCE [LARGE SCALE GENOMIC DNA]</scope>
    <source>
        <strain evidence="1">Glfc:IPQL:Cfum</strain>
    </source>
</reference>
<dbReference type="EMBL" id="CM046102">
    <property type="protein sequence ID" value="KAI8440294.1"/>
    <property type="molecule type" value="Genomic_DNA"/>
</dbReference>
<keyword evidence="2" id="KW-1185">Reference proteome</keyword>
<sequence length="104" mass="10819">MVGQSNNAVPRVSFTSPYKKDEPSKDLKVLVAVLCVTVVRCAGNATSAAVASAKAPSETIRQQPGALASFGKMLIDIPLGIVEACKDGVAAIEKTFLAIVRGIF</sequence>